<gene>
    <name evidence="1" type="ORF">F2P81_002369</name>
</gene>
<dbReference type="EMBL" id="VEVO01000002">
    <property type="protein sequence ID" value="KAF0045840.1"/>
    <property type="molecule type" value="Genomic_DNA"/>
</dbReference>
<evidence type="ECO:0000313" key="1">
    <source>
        <dbReference type="EMBL" id="KAF0045840.1"/>
    </source>
</evidence>
<protein>
    <submittedName>
        <fullName evidence="1">Uncharacterized protein</fullName>
    </submittedName>
</protein>
<sequence length="120" mass="13441">MPLPFVLRDADCDRPEGRHTARSLLARVHWKASKGLLIIIIIIIISSPTPPTFMMQPPLGERGRESVDRMYTTDSHAEQLLCREIEDEPLYTSPSPARILCSGLFQDGVTDPRQACQTPV</sequence>
<dbReference type="AlphaFoldDB" id="A0A6A4TQH9"/>
<evidence type="ECO:0000313" key="2">
    <source>
        <dbReference type="Proteomes" id="UP000438429"/>
    </source>
</evidence>
<reference evidence="1 2" key="1">
    <citation type="submission" date="2019-06" db="EMBL/GenBank/DDBJ databases">
        <title>Draft genomes of female and male turbot (Scophthalmus maximus).</title>
        <authorList>
            <person name="Xu H."/>
            <person name="Xu X.-W."/>
            <person name="Shao C."/>
            <person name="Chen S."/>
        </authorList>
    </citation>
    <scope>NUCLEOTIDE SEQUENCE [LARGE SCALE GENOMIC DNA]</scope>
    <source>
        <strain evidence="1">Ysfricsl-2016a</strain>
        <tissue evidence="1">Blood</tissue>
    </source>
</reference>
<dbReference type="Proteomes" id="UP000438429">
    <property type="component" value="Unassembled WGS sequence"/>
</dbReference>
<proteinExistence type="predicted"/>
<organism evidence="1 2">
    <name type="scientific">Scophthalmus maximus</name>
    <name type="common">Turbot</name>
    <name type="synonym">Psetta maxima</name>
    <dbReference type="NCBI Taxonomy" id="52904"/>
    <lineage>
        <taxon>Eukaryota</taxon>
        <taxon>Metazoa</taxon>
        <taxon>Chordata</taxon>
        <taxon>Craniata</taxon>
        <taxon>Vertebrata</taxon>
        <taxon>Euteleostomi</taxon>
        <taxon>Actinopterygii</taxon>
        <taxon>Neopterygii</taxon>
        <taxon>Teleostei</taxon>
        <taxon>Neoteleostei</taxon>
        <taxon>Acanthomorphata</taxon>
        <taxon>Carangaria</taxon>
        <taxon>Pleuronectiformes</taxon>
        <taxon>Pleuronectoidei</taxon>
        <taxon>Scophthalmidae</taxon>
        <taxon>Scophthalmus</taxon>
    </lineage>
</organism>
<comment type="caution">
    <text evidence="1">The sequence shown here is derived from an EMBL/GenBank/DDBJ whole genome shotgun (WGS) entry which is preliminary data.</text>
</comment>
<accession>A0A6A4TQH9</accession>
<name>A0A6A4TQH9_SCOMX</name>